<gene>
    <name evidence="5" type="ORF">GALMADRAFT_157751</name>
</gene>
<dbReference type="EMBL" id="KL142384">
    <property type="protein sequence ID" value="KDR73914.1"/>
    <property type="molecule type" value="Genomic_DNA"/>
</dbReference>
<evidence type="ECO:0008006" key="7">
    <source>
        <dbReference type="Google" id="ProtNLM"/>
    </source>
</evidence>
<feature type="active site" description="Proton acceptor" evidence="3">
    <location>
        <position position="160"/>
    </location>
</feature>
<evidence type="ECO:0000313" key="6">
    <source>
        <dbReference type="Proteomes" id="UP000027222"/>
    </source>
</evidence>
<dbReference type="PANTHER" id="PTHR11782">
    <property type="entry name" value="ADENOSINE/GUANOSINE DIPHOSPHATASE"/>
    <property type="match status" value="1"/>
</dbReference>
<keyword evidence="4" id="KW-0067">ATP-binding</keyword>
<dbReference type="AlphaFoldDB" id="A0A067T1V9"/>
<dbReference type="GO" id="GO:0006256">
    <property type="term" value="P:UDP catabolic process"/>
    <property type="evidence" value="ECO:0007669"/>
    <property type="project" value="TreeGrafter"/>
</dbReference>
<dbReference type="GO" id="GO:0017111">
    <property type="term" value="F:ribonucleoside triphosphate phosphatase activity"/>
    <property type="evidence" value="ECO:0007669"/>
    <property type="project" value="TreeGrafter"/>
</dbReference>
<keyword evidence="4" id="KW-0547">Nucleotide-binding</keyword>
<keyword evidence="2" id="KW-0378">Hydrolase</keyword>
<evidence type="ECO:0000256" key="4">
    <source>
        <dbReference type="PIRSR" id="PIRSR600407-2"/>
    </source>
</evidence>
<dbReference type="CDD" id="cd24003">
    <property type="entry name" value="ASKHA_NBD_GDA1_CD39_NTPase"/>
    <property type="match status" value="1"/>
</dbReference>
<name>A0A067T1V9_GALM3</name>
<dbReference type="GO" id="GO:0004382">
    <property type="term" value="F:GDP phosphatase activity"/>
    <property type="evidence" value="ECO:0007669"/>
    <property type="project" value="TreeGrafter"/>
</dbReference>
<reference evidence="6" key="1">
    <citation type="journal article" date="2014" name="Proc. Natl. Acad. Sci. U.S.A.">
        <title>Extensive sampling of basidiomycete genomes demonstrates inadequacy of the white-rot/brown-rot paradigm for wood decay fungi.</title>
        <authorList>
            <person name="Riley R."/>
            <person name="Salamov A.A."/>
            <person name="Brown D.W."/>
            <person name="Nagy L.G."/>
            <person name="Floudas D."/>
            <person name="Held B.W."/>
            <person name="Levasseur A."/>
            <person name="Lombard V."/>
            <person name="Morin E."/>
            <person name="Otillar R."/>
            <person name="Lindquist E.A."/>
            <person name="Sun H."/>
            <person name="LaButti K.M."/>
            <person name="Schmutz J."/>
            <person name="Jabbour D."/>
            <person name="Luo H."/>
            <person name="Baker S.E."/>
            <person name="Pisabarro A.G."/>
            <person name="Walton J.D."/>
            <person name="Blanchette R.A."/>
            <person name="Henrissat B."/>
            <person name="Martin F."/>
            <person name="Cullen D."/>
            <person name="Hibbett D.S."/>
            <person name="Grigoriev I.V."/>
        </authorList>
    </citation>
    <scope>NUCLEOTIDE SEQUENCE [LARGE SCALE GENOMIC DNA]</scope>
    <source>
        <strain evidence="6">CBS 339.88</strain>
    </source>
</reference>
<dbReference type="HOGENOM" id="CLU_585709_0_0_1"/>
<dbReference type="GO" id="GO:0045134">
    <property type="term" value="F:UDP phosphatase activity"/>
    <property type="evidence" value="ECO:0007669"/>
    <property type="project" value="TreeGrafter"/>
</dbReference>
<organism evidence="5 6">
    <name type="scientific">Galerina marginata (strain CBS 339.88)</name>
    <dbReference type="NCBI Taxonomy" id="685588"/>
    <lineage>
        <taxon>Eukaryota</taxon>
        <taxon>Fungi</taxon>
        <taxon>Dikarya</taxon>
        <taxon>Basidiomycota</taxon>
        <taxon>Agaricomycotina</taxon>
        <taxon>Agaricomycetes</taxon>
        <taxon>Agaricomycetidae</taxon>
        <taxon>Agaricales</taxon>
        <taxon>Agaricineae</taxon>
        <taxon>Strophariaceae</taxon>
        <taxon>Galerina</taxon>
    </lineage>
</organism>
<keyword evidence="6" id="KW-1185">Reference proteome</keyword>
<proteinExistence type="inferred from homology"/>
<dbReference type="GO" id="GO:0046036">
    <property type="term" value="P:CTP metabolic process"/>
    <property type="evidence" value="ECO:0007669"/>
    <property type="project" value="TreeGrafter"/>
</dbReference>
<feature type="binding site" evidence="4">
    <location>
        <begin position="195"/>
        <end position="199"/>
    </location>
    <ligand>
        <name>ATP</name>
        <dbReference type="ChEBI" id="CHEBI:30616"/>
    </ligand>
</feature>
<evidence type="ECO:0000313" key="5">
    <source>
        <dbReference type="EMBL" id="KDR73914.1"/>
    </source>
</evidence>
<dbReference type="Pfam" id="PF01150">
    <property type="entry name" value="GDA1_CD39"/>
    <property type="match status" value="1"/>
</dbReference>
<sequence>MPESEVVNQYAFILDAGSSGTRLYVYEWTRWSGGDSPLPEIRNPLSHKQTPGISNMVKDKELEGAYRAAGPAAASAARALLQSKVDEHLQPLFEKARQFAVGAGLDSTIIPLFVLGTAGIRDLLPDSERQYNDLLSCMTQSSRNTEFNLQECGAISGEAEALYGWISSNFTLIFPSLWSSGTLASKTLGYAEMGGASAQIAFSPSRAVSEPYNGVVWKVRLGDKRFELFLGSYPLGMDKGVELYFETLIAEHLKGGSSAHMLVTDPGKPPGLVKTFRDWTLEGPIYNGETIATSTTGTPKLGPQVGLVVNKLASIIASAVNSEGPRLPSLSEFDAAIKAHDFIGGANFWYSTRTLFGVDDEGKPKTTDFSFAEFRLEVFTTLSVPWDRIHEKLRHANPVYLKDAWIKAMWANEVLTRQFRLDDGDPRNPPRLEFKPFDGYVGMELTWTMGRLVHFITGNHATQRERDEVRGVQFRPFLDARAA</sequence>
<dbReference type="GO" id="GO:0005524">
    <property type="term" value="F:ATP binding"/>
    <property type="evidence" value="ECO:0007669"/>
    <property type="project" value="UniProtKB-KW"/>
</dbReference>
<dbReference type="Proteomes" id="UP000027222">
    <property type="component" value="Unassembled WGS sequence"/>
</dbReference>
<dbReference type="GO" id="GO:0016020">
    <property type="term" value="C:membrane"/>
    <property type="evidence" value="ECO:0007669"/>
    <property type="project" value="TreeGrafter"/>
</dbReference>
<accession>A0A067T1V9</accession>
<dbReference type="STRING" id="685588.A0A067T1V9"/>
<evidence type="ECO:0000256" key="2">
    <source>
        <dbReference type="ARBA" id="ARBA00022801"/>
    </source>
</evidence>
<evidence type="ECO:0000256" key="3">
    <source>
        <dbReference type="PIRSR" id="PIRSR600407-1"/>
    </source>
</evidence>
<dbReference type="PANTHER" id="PTHR11782:SF121">
    <property type="entry name" value="NUCLEOSIDE-DIPHOSPHATASE MIG-23"/>
    <property type="match status" value="1"/>
</dbReference>
<dbReference type="OrthoDB" id="2959459at2759"/>
<dbReference type="Gene3D" id="3.30.420.40">
    <property type="match status" value="1"/>
</dbReference>
<comment type="similarity">
    <text evidence="1">Belongs to the GDA1/CD39 NTPase family.</text>
</comment>
<dbReference type="GO" id="GO:0005794">
    <property type="term" value="C:Golgi apparatus"/>
    <property type="evidence" value="ECO:0007669"/>
    <property type="project" value="TreeGrafter"/>
</dbReference>
<evidence type="ECO:0000256" key="1">
    <source>
        <dbReference type="ARBA" id="ARBA00009283"/>
    </source>
</evidence>
<protein>
    <recommendedName>
        <fullName evidence="7">Nucleoside phosphatase GDA1/CD39</fullName>
    </recommendedName>
</protein>
<dbReference type="InterPro" id="IPR000407">
    <property type="entry name" value="GDA1_CD39_NTPase"/>
</dbReference>
<dbReference type="Gene3D" id="3.30.420.150">
    <property type="entry name" value="Exopolyphosphatase. Domain 2"/>
    <property type="match status" value="1"/>
</dbReference>